<evidence type="ECO:0000256" key="7">
    <source>
        <dbReference type="ARBA" id="ARBA00023163"/>
    </source>
</evidence>
<evidence type="ECO:0000313" key="10">
    <source>
        <dbReference type="EMBL" id="MFD2612334.1"/>
    </source>
</evidence>
<dbReference type="Proteomes" id="UP001597541">
    <property type="component" value="Unassembled WGS sequence"/>
</dbReference>
<keyword evidence="4" id="KW-0663">Pyridoxal phosphate</keyword>
<dbReference type="SUPFAM" id="SSF46785">
    <property type="entry name" value="Winged helix' DNA-binding domain"/>
    <property type="match status" value="1"/>
</dbReference>
<evidence type="ECO:0000256" key="2">
    <source>
        <dbReference type="ARBA" id="ARBA00005384"/>
    </source>
</evidence>
<organism evidence="10 11">
    <name type="scientific">Paenibacillus gansuensis</name>
    <dbReference type="NCBI Taxonomy" id="306542"/>
    <lineage>
        <taxon>Bacteria</taxon>
        <taxon>Bacillati</taxon>
        <taxon>Bacillota</taxon>
        <taxon>Bacilli</taxon>
        <taxon>Bacillales</taxon>
        <taxon>Paenibacillaceae</taxon>
        <taxon>Paenibacillus</taxon>
    </lineage>
</organism>
<evidence type="ECO:0000256" key="4">
    <source>
        <dbReference type="ARBA" id="ARBA00022898"/>
    </source>
</evidence>
<gene>
    <name evidence="10" type="ORF">ACFSUF_07865</name>
</gene>
<dbReference type="InterPro" id="IPR036388">
    <property type="entry name" value="WH-like_DNA-bd_sf"/>
</dbReference>
<keyword evidence="3 10" id="KW-0032">Aminotransferase</keyword>
<evidence type="ECO:0000256" key="3">
    <source>
        <dbReference type="ARBA" id="ARBA00022576"/>
    </source>
</evidence>
<dbReference type="PANTHER" id="PTHR46577">
    <property type="entry name" value="HTH-TYPE TRANSCRIPTIONAL REGULATORY PROTEIN GABR"/>
    <property type="match status" value="1"/>
</dbReference>
<feature type="region of interest" description="Disordered" evidence="8">
    <location>
        <begin position="116"/>
        <end position="174"/>
    </location>
</feature>
<comment type="cofactor">
    <cofactor evidence="1">
        <name>pyridoxal 5'-phosphate</name>
        <dbReference type="ChEBI" id="CHEBI:597326"/>
    </cofactor>
</comment>
<dbReference type="InterPro" id="IPR036390">
    <property type="entry name" value="WH_DNA-bd_sf"/>
</dbReference>
<dbReference type="Gene3D" id="1.10.10.10">
    <property type="entry name" value="Winged helix-like DNA-binding domain superfamily/Winged helix DNA-binding domain"/>
    <property type="match status" value="1"/>
</dbReference>
<comment type="caution">
    <text evidence="10">The sequence shown here is derived from an EMBL/GenBank/DDBJ whole genome shotgun (WGS) entry which is preliminary data.</text>
</comment>
<dbReference type="RefSeq" id="WP_377601817.1">
    <property type="nucleotide sequence ID" value="NZ_JBHUME010000007.1"/>
</dbReference>
<comment type="similarity">
    <text evidence="2">In the C-terminal section; belongs to the class-I pyridoxal-phosphate-dependent aminotransferase family.</text>
</comment>
<feature type="compositionally biased region" description="Low complexity" evidence="8">
    <location>
        <begin position="140"/>
        <end position="152"/>
    </location>
</feature>
<sequence>MDVMLPMDAYREKFRYAYLALYEALKDAMLQGRLAYGTKLPSSRELSARYGLSRGSVNRAYDMLISEGYAAAERGSGTYVLYRVRQEDATGQEPGEPPKLSAWANRVTGWDRNQLMRPAPGIRTAGGAARKNANGSAAEGKPGAVQGAAQGKAGRKRGGDSGLAGEVRERADSSVSTAAEVAGERVSFHLGEPDLSMFPAQEWSRLVSREVRRSSRTGRRGSDGAQGHLPLREGIAQYLRRARGIDAEAADIVVYSGSSQALAMLALLLLDPGEPAVLENPGYPGTLRAVEAAGAVPLFARVDGQGLAPEDWPARVLFTGAARQYPTGAVLPLERRQALLAWAERRGAVIVEDDYDSEFRWAGRPLTPLKGMDRAGRVIYVGTFTKTMLPEVRIGYALLPRSLVRAAVQAKALFEPHPSAAVEQRALAAFMNSGGYERHLRRMTRHYGRKAQLLSGLLRSRLNGAFDWVKSDAGLHMFGWWKGETSLYNTYRNACVQAGAEWTDASSYDFLEARPAACLGFAHLTESEMERGVERLAGIWKQMNS</sequence>
<dbReference type="PANTHER" id="PTHR46577:SF1">
    <property type="entry name" value="HTH-TYPE TRANSCRIPTIONAL REGULATORY PROTEIN GABR"/>
    <property type="match status" value="1"/>
</dbReference>
<keyword evidence="3 10" id="KW-0808">Transferase</keyword>
<dbReference type="Gene3D" id="3.40.640.10">
    <property type="entry name" value="Type I PLP-dependent aspartate aminotransferase-like (Major domain)"/>
    <property type="match status" value="1"/>
</dbReference>
<dbReference type="InterPro" id="IPR004839">
    <property type="entry name" value="Aminotransferase_I/II_large"/>
</dbReference>
<dbReference type="CDD" id="cd00609">
    <property type="entry name" value="AAT_like"/>
    <property type="match status" value="1"/>
</dbReference>
<dbReference type="EMBL" id="JBHUME010000007">
    <property type="protein sequence ID" value="MFD2612334.1"/>
    <property type="molecule type" value="Genomic_DNA"/>
</dbReference>
<keyword evidence="11" id="KW-1185">Reference proteome</keyword>
<accession>A0ABW5PD14</accession>
<dbReference type="CDD" id="cd07377">
    <property type="entry name" value="WHTH_GntR"/>
    <property type="match status" value="1"/>
</dbReference>
<proteinExistence type="inferred from homology"/>
<keyword evidence="6" id="KW-0238">DNA-binding</keyword>
<keyword evidence="7" id="KW-0804">Transcription</keyword>
<dbReference type="PROSITE" id="PS50949">
    <property type="entry name" value="HTH_GNTR"/>
    <property type="match status" value="1"/>
</dbReference>
<evidence type="ECO:0000259" key="9">
    <source>
        <dbReference type="PROSITE" id="PS50949"/>
    </source>
</evidence>
<dbReference type="InterPro" id="IPR051446">
    <property type="entry name" value="HTH_trans_reg/aminotransferase"/>
</dbReference>
<evidence type="ECO:0000256" key="5">
    <source>
        <dbReference type="ARBA" id="ARBA00023015"/>
    </source>
</evidence>
<keyword evidence="5" id="KW-0805">Transcription regulation</keyword>
<protein>
    <submittedName>
        <fullName evidence="10">PLP-dependent aminotransferase family protein</fullName>
    </submittedName>
</protein>
<feature type="domain" description="HTH gntR-type" evidence="9">
    <location>
        <begin position="15"/>
        <end position="83"/>
    </location>
</feature>
<evidence type="ECO:0000256" key="1">
    <source>
        <dbReference type="ARBA" id="ARBA00001933"/>
    </source>
</evidence>
<reference evidence="11" key="1">
    <citation type="journal article" date="2019" name="Int. J. Syst. Evol. Microbiol.">
        <title>The Global Catalogue of Microorganisms (GCM) 10K type strain sequencing project: providing services to taxonomists for standard genome sequencing and annotation.</title>
        <authorList>
            <consortium name="The Broad Institute Genomics Platform"/>
            <consortium name="The Broad Institute Genome Sequencing Center for Infectious Disease"/>
            <person name="Wu L."/>
            <person name="Ma J."/>
        </authorList>
    </citation>
    <scope>NUCLEOTIDE SEQUENCE [LARGE SCALE GENOMIC DNA]</scope>
    <source>
        <strain evidence="11">KCTC 3950</strain>
    </source>
</reference>
<evidence type="ECO:0000256" key="8">
    <source>
        <dbReference type="SAM" id="MobiDB-lite"/>
    </source>
</evidence>
<dbReference type="InterPro" id="IPR015421">
    <property type="entry name" value="PyrdxlP-dep_Trfase_major"/>
</dbReference>
<evidence type="ECO:0000313" key="11">
    <source>
        <dbReference type="Proteomes" id="UP001597541"/>
    </source>
</evidence>
<dbReference type="SUPFAM" id="SSF53383">
    <property type="entry name" value="PLP-dependent transferases"/>
    <property type="match status" value="1"/>
</dbReference>
<dbReference type="Pfam" id="PF00392">
    <property type="entry name" value="GntR"/>
    <property type="match status" value="1"/>
</dbReference>
<evidence type="ECO:0000256" key="6">
    <source>
        <dbReference type="ARBA" id="ARBA00023125"/>
    </source>
</evidence>
<dbReference type="InterPro" id="IPR000524">
    <property type="entry name" value="Tscrpt_reg_HTH_GntR"/>
</dbReference>
<dbReference type="PRINTS" id="PR00035">
    <property type="entry name" value="HTHGNTR"/>
</dbReference>
<dbReference type="GO" id="GO:0008483">
    <property type="term" value="F:transaminase activity"/>
    <property type="evidence" value="ECO:0007669"/>
    <property type="project" value="UniProtKB-KW"/>
</dbReference>
<dbReference type="SMART" id="SM00345">
    <property type="entry name" value="HTH_GNTR"/>
    <property type="match status" value="1"/>
</dbReference>
<dbReference type="Pfam" id="PF00155">
    <property type="entry name" value="Aminotran_1_2"/>
    <property type="match status" value="1"/>
</dbReference>
<dbReference type="InterPro" id="IPR015424">
    <property type="entry name" value="PyrdxlP-dep_Trfase"/>
</dbReference>
<name>A0ABW5PD14_9BACL</name>